<feature type="compositionally biased region" description="Low complexity" evidence="1">
    <location>
        <begin position="200"/>
        <end position="212"/>
    </location>
</feature>
<evidence type="ECO:0000256" key="1">
    <source>
        <dbReference type="SAM" id="MobiDB-lite"/>
    </source>
</evidence>
<dbReference type="AlphaFoldDB" id="A0A8T0P1I7"/>
<accession>A0A8T0P1I7</accession>
<name>A0A8T0P1I7_PANVG</name>
<proteinExistence type="predicted"/>
<dbReference type="EMBL" id="CM029052">
    <property type="protein sequence ID" value="KAG2555593.1"/>
    <property type="molecule type" value="Genomic_DNA"/>
</dbReference>
<dbReference type="Proteomes" id="UP000823388">
    <property type="component" value="Chromosome 8N"/>
</dbReference>
<sequence>MPLRAALCIAEWRSNRTGKGRVILLLEERGEVKTNRLSSKAYEPVGPGELLQRHGARLVLPPARPHDPARSFLQPHDLDRLLPFLLLGISALARALTSSHPQGSRRPVWRQCAAGAARRTWSYSAGRRSLHSGGGRSSSGRLSSALAGGSSFPRRPVLLPPPSLSRPTEEHRGGWIRRRRRVDPGAAGRSSGGGASMWGRAEASAAPSSSPAARPPSPLRRAWPPPRRFTFAGHYRRPPCSFPFPCAVAWQAGVASSAATASSARRPSRRCLLDLLMLSRANLGVEDLEVMVWRSDGLLLWLCLPSLPS</sequence>
<feature type="compositionally biased region" description="Low complexity" evidence="1">
    <location>
        <begin position="138"/>
        <end position="157"/>
    </location>
</feature>
<evidence type="ECO:0000313" key="3">
    <source>
        <dbReference type="Proteomes" id="UP000823388"/>
    </source>
</evidence>
<evidence type="ECO:0000313" key="2">
    <source>
        <dbReference type="EMBL" id="KAG2555593.1"/>
    </source>
</evidence>
<organism evidence="2 3">
    <name type="scientific">Panicum virgatum</name>
    <name type="common">Blackwell switchgrass</name>
    <dbReference type="NCBI Taxonomy" id="38727"/>
    <lineage>
        <taxon>Eukaryota</taxon>
        <taxon>Viridiplantae</taxon>
        <taxon>Streptophyta</taxon>
        <taxon>Embryophyta</taxon>
        <taxon>Tracheophyta</taxon>
        <taxon>Spermatophyta</taxon>
        <taxon>Magnoliopsida</taxon>
        <taxon>Liliopsida</taxon>
        <taxon>Poales</taxon>
        <taxon>Poaceae</taxon>
        <taxon>PACMAD clade</taxon>
        <taxon>Panicoideae</taxon>
        <taxon>Panicodae</taxon>
        <taxon>Paniceae</taxon>
        <taxon>Panicinae</taxon>
        <taxon>Panicum</taxon>
        <taxon>Panicum sect. Hiantes</taxon>
    </lineage>
</organism>
<comment type="caution">
    <text evidence="2">The sequence shown here is derived from an EMBL/GenBank/DDBJ whole genome shotgun (WGS) entry which is preliminary data.</text>
</comment>
<keyword evidence="3" id="KW-1185">Reference proteome</keyword>
<feature type="region of interest" description="Disordered" evidence="1">
    <location>
        <begin position="126"/>
        <end position="224"/>
    </location>
</feature>
<gene>
    <name evidence="2" type="ORF">PVAP13_8NG002301</name>
</gene>
<protein>
    <submittedName>
        <fullName evidence="2">Uncharacterized protein</fullName>
    </submittedName>
</protein>
<reference evidence="2" key="1">
    <citation type="submission" date="2020-05" db="EMBL/GenBank/DDBJ databases">
        <title>WGS assembly of Panicum virgatum.</title>
        <authorList>
            <person name="Lovell J.T."/>
            <person name="Jenkins J."/>
            <person name="Shu S."/>
            <person name="Juenger T.E."/>
            <person name="Schmutz J."/>
        </authorList>
    </citation>
    <scope>NUCLEOTIDE SEQUENCE</scope>
    <source>
        <strain evidence="2">AP13</strain>
    </source>
</reference>
<feature type="compositionally biased region" description="Pro residues" evidence="1">
    <location>
        <begin position="213"/>
        <end position="224"/>
    </location>
</feature>